<keyword evidence="2" id="KW-0732">Signal</keyword>
<feature type="compositionally biased region" description="Low complexity" evidence="1">
    <location>
        <begin position="130"/>
        <end position="147"/>
    </location>
</feature>
<evidence type="ECO:0000313" key="4">
    <source>
        <dbReference type="Proteomes" id="UP000298030"/>
    </source>
</evidence>
<gene>
    <name evidence="3" type="ORF">FA13DRAFT_1523002</name>
</gene>
<keyword evidence="4" id="KW-1185">Reference proteome</keyword>
<accession>A0A4Y7SJY7</accession>
<feature type="region of interest" description="Disordered" evidence="1">
    <location>
        <begin position="63"/>
        <end position="181"/>
    </location>
</feature>
<feature type="signal peptide" evidence="2">
    <location>
        <begin position="1"/>
        <end position="19"/>
    </location>
</feature>
<name>A0A4Y7SJY7_COPMI</name>
<organism evidence="3 4">
    <name type="scientific">Coprinellus micaceus</name>
    <name type="common">Glistening ink-cap mushroom</name>
    <name type="synonym">Coprinus micaceus</name>
    <dbReference type="NCBI Taxonomy" id="71717"/>
    <lineage>
        <taxon>Eukaryota</taxon>
        <taxon>Fungi</taxon>
        <taxon>Dikarya</taxon>
        <taxon>Basidiomycota</taxon>
        <taxon>Agaricomycotina</taxon>
        <taxon>Agaricomycetes</taxon>
        <taxon>Agaricomycetidae</taxon>
        <taxon>Agaricales</taxon>
        <taxon>Agaricineae</taxon>
        <taxon>Psathyrellaceae</taxon>
        <taxon>Coprinellus</taxon>
    </lineage>
</organism>
<dbReference type="SUPFAM" id="SSF47240">
    <property type="entry name" value="Ferritin-like"/>
    <property type="match status" value="1"/>
</dbReference>
<protein>
    <submittedName>
        <fullName evidence="3">Uncharacterized protein</fullName>
    </submittedName>
</protein>
<sequence>MHFIRLLTGLVILFPLALTSPLSPRDGGTSLGPEDTNDVVNTDDVLSPGGAANILGGLDVSGLPPAGADGVPNRPGRDGGRGAGRNEGGFYGSSYYPQASEARPAVTPEVAPNTQGWESNSPASNVWDGATPAASPARSPHASPTAAGVWTGSYAKPTGSTKPLVARRGSSPSHSSSSWTLPSNSYTDVQLLNLALDLQHLLQAFYAHLALDYDIRAFVNIGYPSWVRNRFLQIQVFPDAHIGALVDVIIQIGGKPVRGGCAYYFDDRAVIELIAMAELLETAAVSIYGNILPLLDSRVSVKILGDIMATHARRAAWINAVVRGSSAWNTAFEVKLDLLSPILDVILTSPIVRFNRLPCPSTSL</sequence>
<feature type="chain" id="PRO_5021445816" evidence="2">
    <location>
        <begin position="20"/>
        <end position="364"/>
    </location>
</feature>
<feature type="compositionally biased region" description="Polar residues" evidence="1">
    <location>
        <begin position="112"/>
        <end position="124"/>
    </location>
</feature>
<dbReference type="Pfam" id="PF13668">
    <property type="entry name" value="Ferritin_2"/>
    <property type="match status" value="1"/>
</dbReference>
<evidence type="ECO:0000256" key="2">
    <source>
        <dbReference type="SAM" id="SignalP"/>
    </source>
</evidence>
<feature type="compositionally biased region" description="Low complexity" evidence="1">
    <location>
        <begin position="170"/>
        <end position="181"/>
    </location>
</feature>
<feature type="compositionally biased region" description="Gly residues" evidence="1">
    <location>
        <begin position="81"/>
        <end position="91"/>
    </location>
</feature>
<dbReference type="STRING" id="71717.A0A4Y7SJY7"/>
<dbReference type="CDD" id="cd00657">
    <property type="entry name" value="Ferritin_like"/>
    <property type="match status" value="1"/>
</dbReference>
<reference evidence="3 4" key="1">
    <citation type="journal article" date="2019" name="Nat. Ecol. Evol.">
        <title>Megaphylogeny resolves global patterns of mushroom evolution.</title>
        <authorList>
            <person name="Varga T."/>
            <person name="Krizsan K."/>
            <person name="Foldi C."/>
            <person name="Dima B."/>
            <person name="Sanchez-Garcia M."/>
            <person name="Sanchez-Ramirez S."/>
            <person name="Szollosi G.J."/>
            <person name="Szarkandi J.G."/>
            <person name="Papp V."/>
            <person name="Albert L."/>
            <person name="Andreopoulos W."/>
            <person name="Angelini C."/>
            <person name="Antonin V."/>
            <person name="Barry K.W."/>
            <person name="Bougher N.L."/>
            <person name="Buchanan P."/>
            <person name="Buyck B."/>
            <person name="Bense V."/>
            <person name="Catcheside P."/>
            <person name="Chovatia M."/>
            <person name="Cooper J."/>
            <person name="Damon W."/>
            <person name="Desjardin D."/>
            <person name="Finy P."/>
            <person name="Geml J."/>
            <person name="Haridas S."/>
            <person name="Hughes K."/>
            <person name="Justo A."/>
            <person name="Karasinski D."/>
            <person name="Kautmanova I."/>
            <person name="Kiss B."/>
            <person name="Kocsube S."/>
            <person name="Kotiranta H."/>
            <person name="LaButti K.M."/>
            <person name="Lechner B.E."/>
            <person name="Liimatainen K."/>
            <person name="Lipzen A."/>
            <person name="Lukacs Z."/>
            <person name="Mihaltcheva S."/>
            <person name="Morgado L.N."/>
            <person name="Niskanen T."/>
            <person name="Noordeloos M.E."/>
            <person name="Ohm R.A."/>
            <person name="Ortiz-Santana B."/>
            <person name="Ovrebo C."/>
            <person name="Racz N."/>
            <person name="Riley R."/>
            <person name="Savchenko A."/>
            <person name="Shiryaev A."/>
            <person name="Soop K."/>
            <person name="Spirin V."/>
            <person name="Szebenyi C."/>
            <person name="Tomsovsky M."/>
            <person name="Tulloss R.E."/>
            <person name="Uehling J."/>
            <person name="Grigoriev I.V."/>
            <person name="Vagvolgyi C."/>
            <person name="Papp T."/>
            <person name="Martin F.M."/>
            <person name="Miettinen O."/>
            <person name="Hibbett D.S."/>
            <person name="Nagy L.G."/>
        </authorList>
    </citation>
    <scope>NUCLEOTIDE SEQUENCE [LARGE SCALE GENOMIC DNA]</scope>
    <source>
        <strain evidence="3 4">FP101781</strain>
    </source>
</reference>
<evidence type="ECO:0000313" key="3">
    <source>
        <dbReference type="EMBL" id="TEB22187.1"/>
    </source>
</evidence>
<comment type="caution">
    <text evidence="3">The sequence shown here is derived from an EMBL/GenBank/DDBJ whole genome shotgun (WGS) entry which is preliminary data.</text>
</comment>
<dbReference type="EMBL" id="QPFP01000096">
    <property type="protein sequence ID" value="TEB22187.1"/>
    <property type="molecule type" value="Genomic_DNA"/>
</dbReference>
<dbReference type="InterPro" id="IPR009078">
    <property type="entry name" value="Ferritin-like_SF"/>
</dbReference>
<dbReference type="Proteomes" id="UP000298030">
    <property type="component" value="Unassembled WGS sequence"/>
</dbReference>
<dbReference type="AlphaFoldDB" id="A0A4Y7SJY7"/>
<evidence type="ECO:0000256" key="1">
    <source>
        <dbReference type="SAM" id="MobiDB-lite"/>
    </source>
</evidence>
<proteinExistence type="predicted"/>